<organism evidence="9 10">
    <name type="scientific">Pandoraea terrigena</name>
    <dbReference type="NCBI Taxonomy" id="2508292"/>
    <lineage>
        <taxon>Bacteria</taxon>
        <taxon>Pseudomonadati</taxon>
        <taxon>Pseudomonadota</taxon>
        <taxon>Betaproteobacteria</taxon>
        <taxon>Burkholderiales</taxon>
        <taxon>Burkholderiaceae</taxon>
        <taxon>Pandoraea</taxon>
    </lineage>
</organism>
<dbReference type="Proteomes" id="UP000334380">
    <property type="component" value="Unassembled WGS sequence"/>
</dbReference>
<evidence type="ECO:0000256" key="4">
    <source>
        <dbReference type="ARBA" id="ARBA00022777"/>
    </source>
</evidence>
<keyword evidence="4" id="KW-0418">Kinase</keyword>
<evidence type="ECO:0000256" key="2">
    <source>
        <dbReference type="ARBA" id="ARBA00022679"/>
    </source>
</evidence>
<evidence type="ECO:0000256" key="6">
    <source>
        <dbReference type="ARBA" id="ARBA00023277"/>
    </source>
</evidence>
<evidence type="ECO:0000313" key="10">
    <source>
        <dbReference type="Proteomes" id="UP000334380"/>
    </source>
</evidence>
<dbReference type="Gene3D" id="3.40.980.20">
    <property type="entry name" value="Four-carbon acid sugar kinase, nucleotide binding domain"/>
    <property type="match status" value="1"/>
</dbReference>
<protein>
    <submittedName>
        <fullName evidence="9">Lipoprotein</fullName>
    </submittedName>
</protein>
<dbReference type="Gene3D" id="3.40.50.10840">
    <property type="entry name" value="Putative sugar-binding, N-terminal domain"/>
    <property type="match status" value="1"/>
</dbReference>
<proteinExistence type="inferred from homology"/>
<dbReference type="Pfam" id="PF17042">
    <property type="entry name" value="NBD_C"/>
    <property type="match status" value="1"/>
</dbReference>
<keyword evidence="5" id="KW-0067">ATP-binding</keyword>
<evidence type="ECO:0000256" key="5">
    <source>
        <dbReference type="ARBA" id="ARBA00022840"/>
    </source>
</evidence>
<comment type="similarity">
    <text evidence="1">Belongs to the four-carbon acid sugar kinase family.</text>
</comment>
<evidence type="ECO:0000259" key="8">
    <source>
        <dbReference type="Pfam" id="PF17042"/>
    </source>
</evidence>
<name>A0A5E4Y0A4_9BURK</name>
<feature type="domain" description="Four-carbon acid sugar kinase nucleotide binding" evidence="8">
    <location>
        <begin position="289"/>
        <end position="450"/>
    </location>
</feature>
<gene>
    <name evidence="9" type="ORF">PTE31013_04235</name>
</gene>
<evidence type="ECO:0000313" key="9">
    <source>
        <dbReference type="EMBL" id="VVE42056.1"/>
    </source>
</evidence>
<evidence type="ECO:0000256" key="3">
    <source>
        <dbReference type="ARBA" id="ARBA00022741"/>
    </source>
</evidence>
<accession>A0A5E4Y0A4</accession>
<keyword evidence="10" id="KW-1185">Reference proteome</keyword>
<feature type="domain" description="Four-carbon acid sugar kinase N-terminal" evidence="7">
    <location>
        <begin position="15"/>
        <end position="266"/>
    </location>
</feature>
<dbReference type="EMBL" id="CABPRU010000013">
    <property type="protein sequence ID" value="VVE42056.1"/>
    <property type="molecule type" value="Genomic_DNA"/>
</dbReference>
<dbReference type="AlphaFoldDB" id="A0A5E4Y0A4"/>
<keyword evidence="9" id="KW-0449">Lipoprotein</keyword>
<sequence length="466" mass="48309">MPIESLAAMTHRPQLLYYGDDFTGATDTLASAARAGLRSILLFAPPDAARLATLGALDCLGIAGVSRSLAPARMREELAPIAELARELRPTVLHYKTCSTFDSAPEVGSIGEAVRTLSPSMPSPWVAIVGGQPNLGRYCLFGNLFATAGAGGEVVRIDRHPTMRRHPVTPMHEADLRRHLAQQGLSDIGLVPWTCYAMPPAEGGGETAAPNAVSVRVEALRAEGMVNILWDVARPGDLPQIGAQLWDAARRAPLLAVGPSSVTQALASAMAHGGGVSGDDVPAAKGPVLALAGSLSPVTAAQVAAAVSFEVVRLDAARLIEPDGRYCREAAGQLAGHLRAGRHTLACTVPSSALSTEASTQDRGVPALVLAQAGGRLLRRVLDEMPVSRMAIAGGDTSSHGVRALDAWGLAYAGMVSPGAPLCRLRSDAPALDGMEILLKGGQMGGVDVFERLVHGTSSRAAPLSS</sequence>
<evidence type="ECO:0000256" key="1">
    <source>
        <dbReference type="ARBA" id="ARBA00005715"/>
    </source>
</evidence>
<keyword evidence="3" id="KW-0547">Nucleotide-binding</keyword>
<reference evidence="9 10" key="1">
    <citation type="submission" date="2019-08" db="EMBL/GenBank/DDBJ databases">
        <authorList>
            <person name="Peeters C."/>
        </authorList>
    </citation>
    <scope>NUCLEOTIDE SEQUENCE [LARGE SCALE GENOMIC DNA]</scope>
    <source>
        <strain evidence="9 10">LMG 31013</strain>
    </source>
</reference>
<dbReference type="RefSeq" id="WP_246174786.1">
    <property type="nucleotide sequence ID" value="NZ_CABPRU010000013.1"/>
</dbReference>
<dbReference type="GO" id="GO:0005524">
    <property type="term" value="F:ATP binding"/>
    <property type="evidence" value="ECO:0007669"/>
    <property type="project" value="UniProtKB-KW"/>
</dbReference>
<keyword evidence="6" id="KW-0119">Carbohydrate metabolism</keyword>
<dbReference type="InterPro" id="IPR042213">
    <property type="entry name" value="NBD_C_sf"/>
</dbReference>
<evidence type="ECO:0000259" key="7">
    <source>
        <dbReference type="Pfam" id="PF07005"/>
    </source>
</evidence>
<dbReference type="InterPro" id="IPR031475">
    <property type="entry name" value="NBD_C"/>
</dbReference>
<keyword evidence="2" id="KW-0808">Transferase</keyword>
<dbReference type="GO" id="GO:0016301">
    <property type="term" value="F:kinase activity"/>
    <property type="evidence" value="ECO:0007669"/>
    <property type="project" value="UniProtKB-KW"/>
</dbReference>
<dbReference type="InterPro" id="IPR037051">
    <property type="entry name" value="4-carb_acid_sugar_kinase_N_sf"/>
</dbReference>
<dbReference type="InterPro" id="IPR010737">
    <property type="entry name" value="4-carb_acid_sugar_kinase_N"/>
</dbReference>
<dbReference type="SUPFAM" id="SSF142764">
    <property type="entry name" value="YgbK-like"/>
    <property type="match status" value="1"/>
</dbReference>
<dbReference type="Pfam" id="PF07005">
    <property type="entry name" value="SBD_N"/>
    <property type="match status" value="1"/>
</dbReference>